<evidence type="ECO:0000313" key="2">
    <source>
        <dbReference type="Proteomes" id="UP000198870"/>
    </source>
</evidence>
<dbReference type="RefSeq" id="WP_092210962.1">
    <property type="nucleotide sequence ID" value="NZ_FMUX01000008.1"/>
</dbReference>
<dbReference type="AlphaFoldDB" id="A0A1G5FJ97"/>
<gene>
    <name evidence="1" type="ORF">SAMN05216233_108101</name>
</gene>
<dbReference type="Proteomes" id="UP000198870">
    <property type="component" value="Unassembled WGS sequence"/>
</dbReference>
<sequence>MADRRTERRNNKIRKIVGSKKMGLEPEARANLIDVLHMQDAPSGLVSGAVKMIQEAKNAEEFMGMVKQIKSMRNMRTK</sequence>
<accession>A0A1G5FJ97</accession>
<reference evidence="1 2" key="1">
    <citation type="submission" date="2016-10" db="EMBL/GenBank/DDBJ databases">
        <authorList>
            <person name="de Groot N.N."/>
        </authorList>
    </citation>
    <scope>NUCLEOTIDE SEQUENCE [LARGE SCALE GENOMIC DNA]</scope>
    <source>
        <strain evidence="1 2">AA1</strain>
    </source>
</reference>
<dbReference type="STRING" id="419481.SAMN05216233_108101"/>
<organism evidence="1 2">
    <name type="scientific">Desulfoluna spongiiphila</name>
    <dbReference type="NCBI Taxonomy" id="419481"/>
    <lineage>
        <taxon>Bacteria</taxon>
        <taxon>Pseudomonadati</taxon>
        <taxon>Thermodesulfobacteriota</taxon>
        <taxon>Desulfobacteria</taxon>
        <taxon>Desulfobacterales</taxon>
        <taxon>Desulfolunaceae</taxon>
        <taxon>Desulfoluna</taxon>
    </lineage>
</organism>
<evidence type="ECO:0000313" key="1">
    <source>
        <dbReference type="EMBL" id="SCY39316.1"/>
    </source>
</evidence>
<protein>
    <submittedName>
        <fullName evidence="1">Uncharacterized protein</fullName>
    </submittedName>
</protein>
<keyword evidence="2" id="KW-1185">Reference proteome</keyword>
<proteinExistence type="predicted"/>
<dbReference type="EMBL" id="FMUX01000008">
    <property type="protein sequence ID" value="SCY39316.1"/>
    <property type="molecule type" value="Genomic_DNA"/>
</dbReference>
<name>A0A1G5FJ97_9BACT</name>